<sequence>MSYQVNLFRKPPVIGEVVSRAEYREILLARMAAGDLYASETLTMVRKADMALDVLREKPIYKRNNESV</sequence>
<dbReference type="RefSeq" id="WP_117702073.1">
    <property type="nucleotide sequence ID" value="NZ_QSTW01000013.1"/>
</dbReference>
<dbReference type="AlphaFoldDB" id="A0A3E4Z6X3"/>
<proteinExistence type="predicted"/>
<evidence type="ECO:0000313" key="2">
    <source>
        <dbReference type="Proteomes" id="UP000260814"/>
    </source>
</evidence>
<reference evidence="1 2" key="1">
    <citation type="submission" date="2018-08" db="EMBL/GenBank/DDBJ databases">
        <title>A genome reference for cultivated species of the human gut microbiota.</title>
        <authorList>
            <person name="Zou Y."/>
            <person name="Xue W."/>
            <person name="Luo G."/>
        </authorList>
    </citation>
    <scope>NUCLEOTIDE SEQUENCE [LARGE SCALE GENOMIC DNA]</scope>
    <source>
        <strain evidence="1 2">OM06-2</strain>
    </source>
</reference>
<protein>
    <submittedName>
        <fullName evidence="1">Uncharacterized protein</fullName>
    </submittedName>
</protein>
<dbReference type="EMBL" id="QSTW01000013">
    <property type="protein sequence ID" value="RGM90279.1"/>
    <property type="molecule type" value="Genomic_DNA"/>
</dbReference>
<accession>A0A3E4Z6X3</accession>
<evidence type="ECO:0000313" key="1">
    <source>
        <dbReference type="EMBL" id="RGM90279.1"/>
    </source>
</evidence>
<gene>
    <name evidence="1" type="ORF">DXB87_10285</name>
</gene>
<dbReference type="Proteomes" id="UP000260814">
    <property type="component" value="Unassembled WGS sequence"/>
</dbReference>
<organism evidence="1 2">
    <name type="scientific">Phocaeicola plebeius</name>
    <dbReference type="NCBI Taxonomy" id="310297"/>
    <lineage>
        <taxon>Bacteria</taxon>
        <taxon>Pseudomonadati</taxon>
        <taxon>Bacteroidota</taxon>
        <taxon>Bacteroidia</taxon>
        <taxon>Bacteroidales</taxon>
        <taxon>Bacteroidaceae</taxon>
        <taxon>Phocaeicola</taxon>
    </lineage>
</organism>
<name>A0A3E4Z6X3_9BACT</name>
<comment type="caution">
    <text evidence="1">The sequence shown here is derived from an EMBL/GenBank/DDBJ whole genome shotgun (WGS) entry which is preliminary data.</text>
</comment>